<name>A0AA35P4U9_9SAUR</name>
<dbReference type="PANTHER" id="PTHR15468:SF7">
    <property type="entry name" value="SCIELLIN"/>
    <property type="match status" value="1"/>
</dbReference>
<evidence type="ECO:0000259" key="6">
    <source>
        <dbReference type="PROSITE" id="PS50023"/>
    </source>
</evidence>
<gene>
    <name evidence="7" type="ORF">PODLI_1B013769</name>
</gene>
<dbReference type="EMBL" id="OX395129">
    <property type="protein sequence ID" value="CAI5771742.1"/>
    <property type="molecule type" value="Genomic_DNA"/>
</dbReference>
<evidence type="ECO:0000313" key="7">
    <source>
        <dbReference type="EMBL" id="CAI5771742.1"/>
    </source>
</evidence>
<dbReference type="SMART" id="SM00132">
    <property type="entry name" value="LIM"/>
    <property type="match status" value="1"/>
</dbReference>
<keyword evidence="8" id="KW-1185">Reference proteome</keyword>
<dbReference type="PANTHER" id="PTHR15468">
    <property type="entry name" value="ZNF185"/>
    <property type="match status" value="1"/>
</dbReference>
<evidence type="ECO:0000256" key="4">
    <source>
        <dbReference type="PROSITE-ProRule" id="PRU00125"/>
    </source>
</evidence>
<dbReference type="AlphaFoldDB" id="A0AA35P4U9"/>
<organism evidence="7 8">
    <name type="scientific">Podarcis lilfordi</name>
    <name type="common">Lilford's wall lizard</name>
    <dbReference type="NCBI Taxonomy" id="74358"/>
    <lineage>
        <taxon>Eukaryota</taxon>
        <taxon>Metazoa</taxon>
        <taxon>Chordata</taxon>
        <taxon>Craniata</taxon>
        <taxon>Vertebrata</taxon>
        <taxon>Euteleostomi</taxon>
        <taxon>Lepidosauria</taxon>
        <taxon>Squamata</taxon>
        <taxon>Bifurcata</taxon>
        <taxon>Unidentata</taxon>
        <taxon>Episquamata</taxon>
        <taxon>Laterata</taxon>
        <taxon>Lacertibaenia</taxon>
        <taxon>Lacertidae</taxon>
        <taxon>Podarcis</taxon>
    </lineage>
</organism>
<feature type="compositionally biased region" description="Basic and acidic residues" evidence="5">
    <location>
        <begin position="302"/>
        <end position="319"/>
    </location>
</feature>
<proteinExistence type="predicted"/>
<accession>A0AA35P4U9</accession>
<sequence>MTRDHWVPGSGPFHSWFEECTIKKTPLNKMTTFTVGKSAPNKSDTKNASIAMKSRQQVINEVNKKRTLLQDNSWIKKRPEEENADENYGRVVLNQYKSQDGLHRSTDEKDDQKALLSRYRSDTTLDRIPGNSDADKANKLSTLDGKPSSRKELDASINTGNATSPVKKKRQSWMPPPVSSQKVTIDDEQHKRHSWASQNTTTAVATNNKPVSTTSNKGGGPKMTIYSSEPITSPKSNAAVSDPARTRQIGPAKPSESDANKTMTKERAGRGQELDDLIDVKTKVNKSNKGSQELDNLIQVKTKSDKGDKGHQDLDDFIKVNRTSNGQAKGGRDLDDLIAVNNTAQKNKRSQELDDLIVVKSSPEDQNKKRAPEQDHESASIPGGPSEMNHLYQDTRGSSCIASSSYSSPKDTIVYTRTYENSRFPHDAYEDNIPGKSIKTVYSTSDRAVIEKEMCTYCRKPLGTDTKMILDALQICCHATCFKCEICKAPLENVKAGDSIWIYKNTVHCEPCYSRVKSSWAY</sequence>
<feature type="region of interest" description="Disordered" evidence="5">
    <location>
        <begin position="118"/>
        <end position="332"/>
    </location>
</feature>
<dbReference type="InterPro" id="IPR001781">
    <property type="entry name" value="Znf_LIM"/>
</dbReference>
<keyword evidence="1 4" id="KW-0479">Metal-binding</keyword>
<evidence type="ECO:0000256" key="1">
    <source>
        <dbReference type="ARBA" id="ARBA00022723"/>
    </source>
</evidence>
<protein>
    <submittedName>
        <fullName evidence="7">Sciellin isoform X1</fullName>
    </submittedName>
</protein>
<feature type="compositionally biased region" description="Polar residues" evidence="5">
    <location>
        <begin position="285"/>
        <end position="294"/>
    </location>
</feature>
<dbReference type="PROSITE" id="PS50023">
    <property type="entry name" value="LIM_DOMAIN_2"/>
    <property type="match status" value="1"/>
</dbReference>
<keyword evidence="2 4" id="KW-0862">Zinc</keyword>
<evidence type="ECO:0000313" key="8">
    <source>
        <dbReference type="Proteomes" id="UP001178461"/>
    </source>
</evidence>
<keyword evidence="3 4" id="KW-0440">LIM domain</keyword>
<evidence type="ECO:0000256" key="5">
    <source>
        <dbReference type="SAM" id="MobiDB-lite"/>
    </source>
</evidence>
<dbReference type="GO" id="GO:0005737">
    <property type="term" value="C:cytoplasm"/>
    <property type="evidence" value="ECO:0007669"/>
    <property type="project" value="TreeGrafter"/>
</dbReference>
<reference evidence="7" key="1">
    <citation type="submission" date="2022-12" db="EMBL/GenBank/DDBJ databases">
        <authorList>
            <person name="Alioto T."/>
            <person name="Alioto T."/>
            <person name="Gomez Garrido J."/>
        </authorList>
    </citation>
    <scope>NUCLEOTIDE SEQUENCE</scope>
</reference>
<dbReference type="GO" id="GO:0008544">
    <property type="term" value="P:epidermis development"/>
    <property type="evidence" value="ECO:0007669"/>
    <property type="project" value="TreeGrafter"/>
</dbReference>
<dbReference type="PROSITE" id="PS00478">
    <property type="entry name" value="LIM_DOMAIN_1"/>
    <property type="match status" value="1"/>
</dbReference>
<feature type="domain" description="LIM zinc-binding" evidence="6">
    <location>
        <begin position="453"/>
        <end position="519"/>
    </location>
</feature>
<evidence type="ECO:0000256" key="3">
    <source>
        <dbReference type="ARBA" id="ARBA00023038"/>
    </source>
</evidence>
<feature type="compositionally biased region" description="Basic and acidic residues" evidence="5">
    <location>
        <begin position="362"/>
        <end position="378"/>
    </location>
</feature>
<dbReference type="InterPro" id="IPR052621">
    <property type="entry name" value="Cell_Prolif/Cornif_Regul"/>
</dbReference>
<feature type="compositionally biased region" description="Polar residues" evidence="5">
    <location>
        <begin position="225"/>
        <end position="239"/>
    </location>
</feature>
<feature type="compositionally biased region" description="Polar residues" evidence="5">
    <location>
        <begin position="195"/>
        <end position="216"/>
    </location>
</feature>
<evidence type="ECO:0000256" key="2">
    <source>
        <dbReference type="ARBA" id="ARBA00022833"/>
    </source>
</evidence>
<dbReference type="Gene3D" id="2.10.110.10">
    <property type="entry name" value="Cysteine Rich Protein"/>
    <property type="match status" value="1"/>
</dbReference>
<feature type="compositionally biased region" description="Basic and acidic residues" evidence="5">
    <location>
        <begin position="255"/>
        <end position="282"/>
    </location>
</feature>
<dbReference type="Proteomes" id="UP001178461">
    <property type="component" value="Chromosome 4"/>
</dbReference>
<feature type="region of interest" description="Disordered" evidence="5">
    <location>
        <begin position="349"/>
        <end position="386"/>
    </location>
</feature>
<dbReference type="GO" id="GO:0046872">
    <property type="term" value="F:metal ion binding"/>
    <property type="evidence" value="ECO:0007669"/>
    <property type="project" value="UniProtKB-KW"/>
</dbReference>